<sequence length="208" mass="23570">MSYGKITPKQQEILEFIKESILNRGYPPAVREICEAVHLKSTSSVHSHLETMEKNGYIRRDPTKPRAIEIIDDNFNLTRRELVNVPIVGTVTAGEPILAVENIEGYFPISPEFLKNKQTFMLKVRGESMINAGIYSGDYILVEETPVASDGEIIVALVEDSVTVKRFYKEEDHFRLQPENDAMEPILVPMDTPFSIVGKVIGLFRIFK</sequence>
<evidence type="ECO:0000256" key="14">
    <source>
        <dbReference type="RuleBase" id="RU003991"/>
    </source>
</evidence>
<dbReference type="InterPro" id="IPR036390">
    <property type="entry name" value="WH_DNA-bd_sf"/>
</dbReference>
<dbReference type="Proteomes" id="UP000886805">
    <property type="component" value="Unassembled WGS sequence"/>
</dbReference>
<feature type="active site" description="For autocatalytic cleavage activity" evidence="13">
    <location>
        <position position="128"/>
    </location>
</feature>
<dbReference type="FunFam" id="2.10.109.10:FF:000001">
    <property type="entry name" value="LexA repressor"/>
    <property type="match status" value="1"/>
</dbReference>
<dbReference type="InterPro" id="IPR036388">
    <property type="entry name" value="WH-like_DNA-bd_sf"/>
</dbReference>
<comment type="caution">
    <text evidence="17">The sequence shown here is derived from an EMBL/GenBank/DDBJ whole genome shotgun (WGS) entry which is preliminary data.</text>
</comment>
<dbReference type="EMBL" id="DXEQ01000305">
    <property type="protein sequence ID" value="HIX73356.1"/>
    <property type="molecule type" value="Genomic_DNA"/>
</dbReference>
<dbReference type="GO" id="GO:0004252">
    <property type="term" value="F:serine-type endopeptidase activity"/>
    <property type="evidence" value="ECO:0007669"/>
    <property type="project" value="UniProtKB-UniRule"/>
</dbReference>
<evidence type="ECO:0000256" key="13">
    <source>
        <dbReference type="HAMAP-Rule" id="MF_00015"/>
    </source>
</evidence>
<evidence type="ECO:0000256" key="7">
    <source>
        <dbReference type="ARBA" id="ARBA00022813"/>
    </source>
</evidence>
<evidence type="ECO:0000256" key="11">
    <source>
        <dbReference type="ARBA" id="ARBA00023204"/>
    </source>
</evidence>
<dbReference type="GO" id="GO:0003677">
    <property type="term" value="F:DNA binding"/>
    <property type="evidence" value="ECO:0007669"/>
    <property type="project" value="UniProtKB-UniRule"/>
</dbReference>
<dbReference type="InterPro" id="IPR039418">
    <property type="entry name" value="LexA-like"/>
</dbReference>
<comment type="similarity">
    <text evidence="1 13 14">Belongs to the peptidase S24 family.</text>
</comment>
<comment type="function">
    <text evidence="13">Represses a number of genes involved in the response to DNA damage (SOS response), including recA and lexA. In the presence of single-stranded DNA, RecA interacts with LexA causing an autocatalytic cleavage which disrupts the DNA-binding part of LexA, leading to derepression of the SOS regulon and eventually DNA repair.</text>
</comment>
<feature type="site" description="Cleavage; by autolysis" evidence="13">
    <location>
        <begin position="93"/>
        <end position="94"/>
    </location>
</feature>
<dbReference type="InterPro" id="IPR006197">
    <property type="entry name" value="Peptidase_S24_LexA"/>
</dbReference>
<gene>
    <name evidence="13 17" type="primary">lexA</name>
    <name evidence="17" type="ORF">H9849_10075</name>
</gene>
<reference evidence="17" key="1">
    <citation type="journal article" date="2021" name="PeerJ">
        <title>Extensive microbial diversity within the chicken gut microbiome revealed by metagenomics and culture.</title>
        <authorList>
            <person name="Gilroy R."/>
            <person name="Ravi A."/>
            <person name="Getino M."/>
            <person name="Pursley I."/>
            <person name="Horton D.L."/>
            <person name="Alikhan N.F."/>
            <person name="Baker D."/>
            <person name="Gharbi K."/>
            <person name="Hall N."/>
            <person name="Watson M."/>
            <person name="Adriaenssens E.M."/>
            <person name="Foster-Nyarko E."/>
            <person name="Jarju S."/>
            <person name="Secka A."/>
            <person name="Antonio M."/>
            <person name="Oren A."/>
            <person name="Chaudhuri R.R."/>
            <person name="La Ragione R."/>
            <person name="Hildebrand F."/>
            <person name="Pallen M.J."/>
        </authorList>
    </citation>
    <scope>NUCLEOTIDE SEQUENCE</scope>
    <source>
        <strain evidence="17">ChiSxjej3B15-1167</strain>
    </source>
</reference>
<keyword evidence="5 13" id="KW-0227">DNA damage</keyword>
<evidence type="ECO:0000313" key="18">
    <source>
        <dbReference type="Proteomes" id="UP000886805"/>
    </source>
</evidence>
<reference evidence="17" key="2">
    <citation type="submission" date="2021-04" db="EMBL/GenBank/DDBJ databases">
        <authorList>
            <person name="Gilroy R."/>
        </authorList>
    </citation>
    <scope>NUCLEOTIDE SEQUENCE</scope>
    <source>
        <strain evidence="17">ChiSxjej3B15-1167</strain>
    </source>
</reference>
<keyword evidence="4 13" id="KW-0235">DNA replication</keyword>
<dbReference type="InterPro" id="IPR036286">
    <property type="entry name" value="LexA/Signal_pep-like_sf"/>
</dbReference>
<feature type="domain" description="LexA repressor DNA-binding" evidence="16">
    <location>
        <begin position="5"/>
        <end position="67"/>
    </location>
</feature>
<dbReference type="GO" id="GO:0006508">
    <property type="term" value="P:proteolysis"/>
    <property type="evidence" value="ECO:0007669"/>
    <property type="project" value="InterPro"/>
</dbReference>
<organism evidence="17 18">
    <name type="scientific">Candidatus Anaerobutyricum stercoripullorum</name>
    <dbReference type="NCBI Taxonomy" id="2838456"/>
    <lineage>
        <taxon>Bacteria</taxon>
        <taxon>Bacillati</taxon>
        <taxon>Bacillota</taxon>
        <taxon>Clostridia</taxon>
        <taxon>Lachnospirales</taxon>
        <taxon>Lachnospiraceae</taxon>
        <taxon>Anaerobutyricum</taxon>
    </lineage>
</organism>
<dbReference type="NCBIfam" id="TIGR00498">
    <property type="entry name" value="lexA"/>
    <property type="match status" value="1"/>
</dbReference>
<comment type="subunit">
    <text evidence="2 13">Homodimer.</text>
</comment>
<dbReference type="InterPro" id="IPR006199">
    <property type="entry name" value="LexA_DNA-bd_dom"/>
</dbReference>
<dbReference type="Gene3D" id="2.10.109.10">
    <property type="entry name" value="Umud Fragment, subunit A"/>
    <property type="match status" value="1"/>
</dbReference>
<evidence type="ECO:0000259" key="15">
    <source>
        <dbReference type="Pfam" id="PF00717"/>
    </source>
</evidence>
<proteinExistence type="inferred from homology"/>
<dbReference type="PANTHER" id="PTHR33516">
    <property type="entry name" value="LEXA REPRESSOR"/>
    <property type="match status" value="1"/>
</dbReference>
<evidence type="ECO:0000256" key="8">
    <source>
        <dbReference type="ARBA" id="ARBA00023015"/>
    </source>
</evidence>
<accession>A0A9D1X6A4</accession>
<evidence type="ECO:0000256" key="3">
    <source>
        <dbReference type="ARBA" id="ARBA00022491"/>
    </source>
</evidence>
<evidence type="ECO:0000256" key="4">
    <source>
        <dbReference type="ARBA" id="ARBA00022705"/>
    </source>
</evidence>
<evidence type="ECO:0000313" key="17">
    <source>
        <dbReference type="EMBL" id="HIX73356.1"/>
    </source>
</evidence>
<feature type="active site" description="For autocatalytic cleavage activity" evidence="13">
    <location>
        <position position="165"/>
    </location>
</feature>
<keyword evidence="9 13" id="KW-0238">DNA-binding</keyword>
<feature type="domain" description="Peptidase S24/S26A/S26B/S26C" evidence="15">
    <location>
        <begin position="86"/>
        <end position="201"/>
    </location>
</feature>
<evidence type="ECO:0000256" key="10">
    <source>
        <dbReference type="ARBA" id="ARBA00023163"/>
    </source>
</evidence>
<keyword evidence="10 13" id="KW-0804">Transcription</keyword>
<evidence type="ECO:0000256" key="2">
    <source>
        <dbReference type="ARBA" id="ARBA00011738"/>
    </source>
</evidence>
<feature type="DNA-binding region" description="H-T-H motif" evidence="13">
    <location>
        <begin position="30"/>
        <end position="50"/>
    </location>
</feature>
<dbReference type="AlphaFoldDB" id="A0A9D1X6A4"/>
<dbReference type="InterPro" id="IPR015927">
    <property type="entry name" value="Peptidase_S24_S26A/B/C"/>
</dbReference>
<evidence type="ECO:0000256" key="1">
    <source>
        <dbReference type="ARBA" id="ARBA00007484"/>
    </source>
</evidence>
<dbReference type="CDD" id="cd06529">
    <property type="entry name" value="S24_LexA-like"/>
    <property type="match status" value="1"/>
</dbReference>
<keyword evidence="8 13" id="KW-0805">Transcription regulation</keyword>
<dbReference type="PRINTS" id="PR00726">
    <property type="entry name" value="LEXASERPTASE"/>
</dbReference>
<dbReference type="GO" id="GO:0009432">
    <property type="term" value="P:SOS response"/>
    <property type="evidence" value="ECO:0007669"/>
    <property type="project" value="UniProtKB-UniRule"/>
</dbReference>
<protein>
    <recommendedName>
        <fullName evidence="13">LexA repressor</fullName>
        <ecNumber evidence="13">3.4.21.88</ecNumber>
    </recommendedName>
</protein>
<evidence type="ECO:0000256" key="12">
    <source>
        <dbReference type="ARBA" id="ARBA00023236"/>
    </source>
</evidence>
<dbReference type="PANTHER" id="PTHR33516:SF2">
    <property type="entry name" value="LEXA REPRESSOR-RELATED"/>
    <property type="match status" value="1"/>
</dbReference>
<name>A0A9D1X6A4_9FIRM</name>
<dbReference type="GO" id="GO:0045892">
    <property type="term" value="P:negative regulation of DNA-templated transcription"/>
    <property type="evidence" value="ECO:0007669"/>
    <property type="project" value="UniProtKB-UniRule"/>
</dbReference>
<dbReference type="SUPFAM" id="SSF46785">
    <property type="entry name" value="Winged helix' DNA-binding domain"/>
    <property type="match status" value="1"/>
</dbReference>
<dbReference type="HAMAP" id="MF_00015">
    <property type="entry name" value="LexA"/>
    <property type="match status" value="1"/>
</dbReference>
<evidence type="ECO:0000256" key="5">
    <source>
        <dbReference type="ARBA" id="ARBA00022763"/>
    </source>
</evidence>
<dbReference type="InterPro" id="IPR050077">
    <property type="entry name" value="LexA_repressor"/>
</dbReference>
<dbReference type="FunFam" id="1.10.10.10:FF:000009">
    <property type="entry name" value="LexA repressor"/>
    <property type="match status" value="1"/>
</dbReference>
<keyword evidence="7 13" id="KW-0068">Autocatalytic cleavage</keyword>
<dbReference type="GO" id="GO:0006260">
    <property type="term" value="P:DNA replication"/>
    <property type="evidence" value="ECO:0007669"/>
    <property type="project" value="UniProtKB-UniRule"/>
</dbReference>
<dbReference type="GO" id="GO:0006281">
    <property type="term" value="P:DNA repair"/>
    <property type="evidence" value="ECO:0007669"/>
    <property type="project" value="UniProtKB-UniRule"/>
</dbReference>
<dbReference type="Pfam" id="PF00717">
    <property type="entry name" value="Peptidase_S24"/>
    <property type="match status" value="1"/>
</dbReference>
<dbReference type="SUPFAM" id="SSF51306">
    <property type="entry name" value="LexA/Signal peptidase"/>
    <property type="match status" value="1"/>
</dbReference>
<evidence type="ECO:0000259" key="16">
    <source>
        <dbReference type="Pfam" id="PF01726"/>
    </source>
</evidence>
<comment type="catalytic activity">
    <reaction evidence="13">
        <text>Hydrolysis of Ala-|-Gly bond in repressor LexA.</text>
        <dbReference type="EC" id="3.4.21.88"/>
    </reaction>
</comment>
<keyword evidence="3 13" id="KW-0678">Repressor</keyword>
<dbReference type="EC" id="3.4.21.88" evidence="13"/>
<evidence type="ECO:0000256" key="6">
    <source>
        <dbReference type="ARBA" id="ARBA00022801"/>
    </source>
</evidence>
<keyword evidence="6 13" id="KW-0378">Hydrolase</keyword>
<evidence type="ECO:0000256" key="9">
    <source>
        <dbReference type="ARBA" id="ARBA00023125"/>
    </source>
</evidence>
<keyword evidence="12 13" id="KW-0742">SOS response</keyword>
<dbReference type="Gene3D" id="1.10.10.10">
    <property type="entry name" value="Winged helix-like DNA-binding domain superfamily/Winged helix DNA-binding domain"/>
    <property type="match status" value="1"/>
</dbReference>
<dbReference type="Pfam" id="PF01726">
    <property type="entry name" value="LexA_DNA_bind"/>
    <property type="match status" value="1"/>
</dbReference>
<dbReference type="InterPro" id="IPR006200">
    <property type="entry name" value="LexA"/>
</dbReference>
<keyword evidence="11 13" id="KW-0234">DNA repair</keyword>